<dbReference type="InterPro" id="IPR013546">
    <property type="entry name" value="PII_UdlTrfase/GS_AdlTrfase"/>
</dbReference>
<dbReference type="SMART" id="SM00471">
    <property type="entry name" value="HDc"/>
    <property type="match status" value="1"/>
</dbReference>
<gene>
    <name evidence="7" type="primary">glnD</name>
    <name evidence="10" type="ORF">GEU84_011850</name>
</gene>
<keyword evidence="3" id="KW-0677">Repeat</keyword>
<dbReference type="SUPFAM" id="SSF81891">
    <property type="entry name" value="Poly A polymerase C-terminal region-like"/>
    <property type="match status" value="1"/>
</dbReference>
<evidence type="ECO:0000256" key="3">
    <source>
        <dbReference type="ARBA" id="ARBA00022737"/>
    </source>
</evidence>
<comment type="similarity">
    <text evidence="7">Belongs to the GlnD family.</text>
</comment>
<dbReference type="CDD" id="cd05401">
    <property type="entry name" value="NT_GlnE_GlnD_like"/>
    <property type="match status" value="1"/>
</dbReference>
<dbReference type="CDD" id="cd04900">
    <property type="entry name" value="ACT_UUR-like_1"/>
    <property type="match status" value="1"/>
</dbReference>
<dbReference type="InterPro" id="IPR006674">
    <property type="entry name" value="HD_domain"/>
</dbReference>
<feature type="domain" description="ACT" evidence="8">
    <location>
        <begin position="883"/>
        <end position="958"/>
    </location>
</feature>
<keyword evidence="6 7" id="KW-0511">Multifunctional enzyme</keyword>
<comment type="function">
    <text evidence="7">Modifies, by uridylylation and deuridylylation, the PII regulatory proteins (GlnB and homologs), in response to the nitrogen status of the cell that GlnD senses through the glutamine level. Under low glutamine levels, catalyzes the conversion of the PII proteins and UTP to PII-UMP and PPi, while under higher glutamine levels, GlnD hydrolyzes PII-UMP to PII and UMP (deuridylylation). Thus, controls uridylylation state and activity of the PII proteins, and plays an important role in the regulation of nitrogen metabolism.</text>
</comment>
<dbReference type="PANTHER" id="PTHR47320:SF1">
    <property type="entry name" value="BIFUNCTIONAL URIDYLYLTRANSFERASE_URIDYLYL-REMOVING ENZYME"/>
    <property type="match status" value="1"/>
</dbReference>
<sequence>MAPTNGVWPWRRSATIRWSSLTTRQPALRVPASEPALSGFPTSDSAEGMILPGDTIITPAALADAIAAELAGDGNVDAKAARAIAVRHLAQAKAEGNARLEAAFRAQKGAARALIRGQALLTDGLVTTALAVAMQHLHPLPNPTESERIAVLAVGGYGRAEMAPHSDVDLLFLTPWKVTPWAESVIESMLYMLWDLKLKVGHSSRTVKDCVRLARDDITIRTALLEHRFLAGHARLATELGDRLWTDLFRNSGPEFIEAKLAERAARHKRQGGQRYVLEPNVKEGKGGLRDLQTLYWIGKYLNRVPSAEGLVAAGLFTREEYDTFTRAEDFLWAVRCHLHYTTGRAWDQLTFDLQVDVAARLGYRDTGGRRAVEIFMQDYFRQATRVGELTRIFLTQLEARHAKSEPALIGFFRRRKPLKPGYSLMQGRIDVADPAGFLADKLNLLRIFEEALRTGLLLHPNAMRLIAGHLHLIDEDMQANREATRIFLDLMLRHGNPERALRRMNELGVLGAFIPEFEPIVAMMQFNVYHHYTVDEHIIQCISTLAQIERGELVEELPIASRILKEGVNRKVLYVALLLHDIGKGRPEDHSILGAQIARRVAPRLGLTAEESETVEWLVRYHLLMSDMAQKRDIGDPRTLRDFAKAVKTKKRLDLLTVLTVCDIRGVGPGTWNNWKAQLLRQLYRDTFTALDGGLESLNRENQSDEAKRALREALTGWEMRDIRAELARHYPPYWRGLPTGTHAVFARLLKGLGDAEIRIDLDPDTDRDATRACFALADHPGIFSRLAGALALVGANVVDARTYTSKDGYATAVFWVQDSDGTPYDLTRLPRLRNMIDKTLRGEVVAREALRDRDKVKKRDSEFRFPTHIAFDNEGSEIYTIIEVDTRDRPGLLYDLTRTLAANNIYIASAVIATYGAQVVDTFYVKDMFGLKLHTKSKQDTLDRKLRQAIAEGAARAGT</sequence>
<dbReference type="Gene3D" id="3.30.460.10">
    <property type="entry name" value="Beta Polymerase, domain 2"/>
    <property type="match status" value="1"/>
</dbReference>
<evidence type="ECO:0000259" key="8">
    <source>
        <dbReference type="PROSITE" id="PS51671"/>
    </source>
</evidence>
<evidence type="ECO:0000259" key="9">
    <source>
        <dbReference type="PROSITE" id="PS51831"/>
    </source>
</evidence>
<keyword evidence="1 7" id="KW-0808">Transferase</keyword>
<dbReference type="InterPro" id="IPR010043">
    <property type="entry name" value="UTase/UR"/>
</dbReference>
<comment type="cofactor">
    <cofactor evidence="7">
        <name>Mg(2+)</name>
        <dbReference type="ChEBI" id="CHEBI:18420"/>
    </cofactor>
</comment>
<dbReference type="PROSITE" id="PS51831">
    <property type="entry name" value="HD"/>
    <property type="match status" value="1"/>
</dbReference>
<feature type="domain" description="HD" evidence="9">
    <location>
        <begin position="535"/>
        <end position="657"/>
    </location>
</feature>
<reference evidence="10" key="1">
    <citation type="submission" date="2020-05" db="EMBL/GenBank/DDBJ databases">
        <title>Fertoebacter nigrum gen. nov., sp. nov., a new member of the family Rhodobacteraceae.</title>
        <authorList>
            <person name="Szuroczki S."/>
            <person name="Abbaszade G."/>
            <person name="Buni D."/>
            <person name="Schumann P."/>
            <person name="Toth E."/>
        </authorList>
    </citation>
    <scope>NUCLEOTIDE SEQUENCE</scope>
    <source>
        <strain evidence="10">RG-N-1a</strain>
    </source>
</reference>
<dbReference type="Pfam" id="PF01966">
    <property type="entry name" value="HD"/>
    <property type="match status" value="1"/>
</dbReference>
<dbReference type="GO" id="GO:0008081">
    <property type="term" value="F:phosphoric diester hydrolase activity"/>
    <property type="evidence" value="ECO:0007669"/>
    <property type="project" value="UniProtKB-UniRule"/>
</dbReference>
<dbReference type="PANTHER" id="PTHR47320">
    <property type="entry name" value="BIFUNCTIONAL URIDYLYLTRANSFERASE/URIDYLYL-REMOVING ENZYME"/>
    <property type="match status" value="1"/>
</dbReference>
<dbReference type="NCBIfam" id="TIGR01693">
    <property type="entry name" value="UTase_glnD"/>
    <property type="match status" value="1"/>
</dbReference>
<comment type="activity regulation">
    <text evidence="7">Uridylyltransferase (UTase) activity is inhibited by glutamine, while glutamine activates uridylyl-removing (UR) activity.</text>
</comment>
<protein>
    <recommendedName>
        <fullName evidence="7">Bifunctional uridylyltransferase/uridylyl-removing enzyme</fullName>
        <shortName evidence="7">UTase/UR</shortName>
    </recommendedName>
    <alternativeName>
        <fullName evidence="7">Bifunctional [protein-PII] modification enzyme</fullName>
    </alternativeName>
    <alternativeName>
        <fullName evidence="7">Bifunctional nitrogen sensor protein</fullName>
    </alternativeName>
    <domain>
        <recommendedName>
            <fullName evidence="7">[Protein-PII] uridylyltransferase</fullName>
            <shortName evidence="7">PII uridylyltransferase</shortName>
            <shortName evidence="7">UTase</shortName>
            <ecNumber evidence="7">2.7.7.59</ecNumber>
        </recommendedName>
    </domain>
    <domain>
        <recommendedName>
            <fullName evidence="7">[Protein-PII]-UMP uridylyl-removing enzyme</fullName>
            <shortName evidence="7">UR</shortName>
            <ecNumber evidence="7">3.1.4.-</ecNumber>
        </recommendedName>
    </domain>
</protein>
<dbReference type="InterPro" id="IPR002912">
    <property type="entry name" value="ACT_dom"/>
</dbReference>
<dbReference type="CDD" id="cd00077">
    <property type="entry name" value="HDc"/>
    <property type="match status" value="1"/>
</dbReference>
<dbReference type="SUPFAM" id="SSF81593">
    <property type="entry name" value="Nucleotidyltransferase substrate binding subunit/domain"/>
    <property type="match status" value="1"/>
</dbReference>
<dbReference type="EC" id="2.7.7.59" evidence="7"/>
<dbReference type="HAMAP" id="MF_00277">
    <property type="entry name" value="PII_uridylyl_transf"/>
    <property type="match status" value="1"/>
</dbReference>
<dbReference type="InterPro" id="IPR045865">
    <property type="entry name" value="ACT-like_dom_sf"/>
</dbReference>
<dbReference type="SUPFAM" id="SSF55021">
    <property type="entry name" value="ACT-like"/>
    <property type="match status" value="2"/>
</dbReference>
<dbReference type="InterPro" id="IPR003607">
    <property type="entry name" value="HD/PDEase_dom"/>
</dbReference>
<comment type="caution">
    <text evidence="7">Lacks conserved residue(s) required for the propagation of feature annotation.</text>
</comment>
<feature type="region of interest" description="Uridylyltransferase" evidence="7">
    <location>
        <begin position="1"/>
        <end position="418"/>
    </location>
</feature>
<evidence type="ECO:0000313" key="11">
    <source>
        <dbReference type="Proteomes" id="UP000484076"/>
    </source>
</evidence>
<comment type="domain">
    <text evidence="7">Has four distinct domains: an N-terminal nucleotidyltransferase (NT) domain responsible for UTase activity, a central HD domain that encodes UR activity, and two C-terminal ACT domains that seem to have a role in glutamine sensing.</text>
</comment>
<organism evidence="10 11">
    <name type="scientific">Fertoeibacter niger</name>
    <dbReference type="NCBI Taxonomy" id="2656921"/>
    <lineage>
        <taxon>Bacteria</taxon>
        <taxon>Pseudomonadati</taxon>
        <taxon>Pseudomonadota</taxon>
        <taxon>Alphaproteobacteria</taxon>
        <taxon>Rhodobacterales</taxon>
        <taxon>Paracoccaceae</taxon>
        <taxon>Fertoeibacter</taxon>
    </lineage>
</organism>
<accession>A0A8X8GVF9</accession>
<dbReference type="GO" id="GO:0008773">
    <property type="term" value="F:[protein-PII] uridylyltransferase activity"/>
    <property type="evidence" value="ECO:0007669"/>
    <property type="project" value="UniProtKB-UniRule"/>
</dbReference>
<keyword evidence="4 7" id="KW-0378">Hydrolase</keyword>
<dbReference type="EC" id="3.1.4.-" evidence="7"/>
<dbReference type="NCBIfam" id="NF003467">
    <property type="entry name" value="PRK05092.1"/>
    <property type="match status" value="1"/>
</dbReference>
<dbReference type="EMBL" id="WHUT02000006">
    <property type="protein sequence ID" value="NUB45084.1"/>
    <property type="molecule type" value="Genomic_DNA"/>
</dbReference>
<dbReference type="PIRSF" id="PIRSF006288">
    <property type="entry name" value="PII_uridyltransf"/>
    <property type="match status" value="1"/>
</dbReference>
<dbReference type="InterPro" id="IPR043519">
    <property type="entry name" value="NT_sf"/>
</dbReference>
<comment type="catalytic activity">
    <reaction evidence="7">
        <text>[protein-PII]-uridylyl-L-tyrosine + H2O = [protein-PII]-L-tyrosine + UMP + H(+)</text>
        <dbReference type="Rhea" id="RHEA:48600"/>
        <dbReference type="Rhea" id="RHEA-COMP:12147"/>
        <dbReference type="Rhea" id="RHEA-COMP:12148"/>
        <dbReference type="ChEBI" id="CHEBI:15377"/>
        <dbReference type="ChEBI" id="CHEBI:15378"/>
        <dbReference type="ChEBI" id="CHEBI:46858"/>
        <dbReference type="ChEBI" id="CHEBI:57865"/>
        <dbReference type="ChEBI" id="CHEBI:90602"/>
    </reaction>
</comment>
<dbReference type="Gene3D" id="1.10.3090.10">
    <property type="entry name" value="cca-adding enzyme, domain 2"/>
    <property type="match status" value="1"/>
</dbReference>
<keyword evidence="11" id="KW-1185">Reference proteome</keyword>
<dbReference type="GO" id="GO:0006808">
    <property type="term" value="P:regulation of nitrogen utilization"/>
    <property type="evidence" value="ECO:0007669"/>
    <property type="project" value="UniProtKB-UniRule"/>
</dbReference>
<dbReference type="SUPFAM" id="SSF81301">
    <property type="entry name" value="Nucleotidyltransferase"/>
    <property type="match status" value="1"/>
</dbReference>
<evidence type="ECO:0000256" key="7">
    <source>
        <dbReference type="HAMAP-Rule" id="MF_00277"/>
    </source>
</evidence>
<comment type="caution">
    <text evidence="10">The sequence shown here is derived from an EMBL/GenBank/DDBJ whole genome shotgun (WGS) entry which is preliminary data.</text>
</comment>
<evidence type="ECO:0000256" key="5">
    <source>
        <dbReference type="ARBA" id="ARBA00022842"/>
    </source>
</evidence>
<dbReference type="AlphaFoldDB" id="A0A8X8GVF9"/>
<evidence type="ECO:0000256" key="1">
    <source>
        <dbReference type="ARBA" id="ARBA00022679"/>
    </source>
</evidence>
<dbReference type="Pfam" id="PF24931">
    <property type="entry name" value="ACT_ACR9_3rd"/>
    <property type="match status" value="1"/>
</dbReference>
<dbReference type="Pfam" id="PF08335">
    <property type="entry name" value="GlnD_UR_UTase"/>
    <property type="match status" value="1"/>
</dbReference>
<dbReference type="PROSITE" id="PS51671">
    <property type="entry name" value="ACT"/>
    <property type="match status" value="2"/>
</dbReference>
<dbReference type="CDD" id="cd04899">
    <property type="entry name" value="ACT_ACR-UUR-like_2"/>
    <property type="match status" value="1"/>
</dbReference>
<evidence type="ECO:0000256" key="2">
    <source>
        <dbReference type="ARBA" id="ARBA00022695"/>
    </source>
</evidence>
<evidence type="ECO:0000313" key="10">
    <source>
        <dbReference type="EMBL" id="NUB45084.1"/>
    </source>
</evidence>
<comment type="catalytic activity">
    <reaction evidence="7">
        <text>[protein-PII]-L-tyrosine + UTP = [protein-PII]-uridylyl-L-tyrosine + diphosphate</text>
        <dbReference type="Rhea" id="RHEA:13673"/>
        <dbReference type="Rhea" id="RHEA-COMP:12147"/>
        <dbReference type="Rhea" id="RHEA-COMP:12148"/>
        <dbReference type="ChEBI" id="CHEBI:33019"/>
        <dbReference type="ChEBI" id="CHEBI:46398"/>
        <dbReference type="ChEBI" id="CHEBI:46858"/>
        <dbReference type="ChEBI" id="CHEBI:90602"/>
        <dbReference type="EC" id="2.7.7.59"/>
    </reaction>
</comment>
<evidence type="ECO:0000256" key="4">
    <source>
        <dbReference type="ARBA" id="ARBA00022801"/>
    </source>
</evidence>
<dbReference type="Proteomes" id="UP000484076">
    <property type="component" value="Unassembled WGS sequence"/>
</dbReference>
<keyword evidence="5 7" id="KW-0460">Magnesium</keyword>
<proteinExistence type="inferred from homology"/>
<name>A0A8X8GVF9_9RHOB</name>
<feature type="domain" description="ACT" evidence="8">
    <location>
        <begin position="773"/>
        <end position="856"/>
    </location>
</feature>
<evidence type="ECO:0000256" key="6">
    <source>
        <dbReference type="ARBA" id="ARBA00023268"/>
    </source>
</evidence>
<keyword evidence="2 7" id="KW-0548">Nucleotidyltransferase</keyword>